<evidence type="ECO:0000256" key="1">
    <source>
        <dbReference type="ARBA" id="ARBA00035644"/>
    </source>
</evidence>
<dbReference type="AlphaFoldDB" id="A0A212LLQ3"/>
<dbReference type="Pfam" id="PF04954">
    <property type="entry name" value="SIP"/>
    <property type="match status" value="1"/>
</dbReference>
<gene>
    <name evidence="3" type="ORF">KL86PLE_70179</name>
</gene>
<dbReference type="InterPro" id="IPR039374">
    <property type="entry name" value="SIP_fam"/>
</dbReference>
<dbReference type="InterPro" id="IPR007037">
    <property type="entry name" value="SIP_rossman_dom"/>
</dbReference>
<dbReference type="PANTHER" id="PTHR30157">
    <property type="entry name" value="FERRIC REDUCTASE, NADPH-DEPENDENT"/>
    <property type="match status" value="1"/>
</dbReference>
<dbReference type="EMBL" id="FMJD01000011">
    <property type="protein sequence ID" value="SCM78457.1"/>
    <property type="molecule type" value="Genomic_DNA"/>
</dbReference>
<organism evidence="3">
    <name type="scientific">uncultured Pleomorphomonas sp</name>
    <dbReference type="NCBI Taxonomy" id="442121"/>
    <lineage>
        <taxon>Bacteria</taxon>
        <taxon>Pseudomonadati</taxon>
        <taxon>Pseudomonadota</taxon>
        <taxon>Alphaproteobacteria</taxon>
        <taxon>Hyphomicrobiales</taxon>
        <taxon>Pleomorphomonadaceae</taxon>
        <taxon>Pleomorphomonas</taxon>
        <taxon>environmental samples</taxon>
    </lineage>
</organism>
<dbReference type="Gene3D" id="3.30.310.50">
    <property type="entry name" value="Alpha-D-phosphohexomutase, C-terminal domain"/>
    <property type="match status" value="1"/>
</dbReference>
<dbReference type="InterPro" id="IPR017927">
    <property type="entry name" value="FAD-bd_FR_type"/>
</dbReference>
<evidence type="ECO:0000313" key="3">
    <source>
        <dbReference type="EMBL" id="SCM78457.1"/>
    </source>
</evidence>
<evidence type="ECO:0000259" key="2">
    <source>
        <dbReference type="PROSITE" id="PS51384"/>
    </source>
</evidence>
<protein>
    <submittedName>
        <fullName evidence="3">Siderophore-interacting protein</fullName>
    </submittedName>
</protein>
<feature type="domain" description="FAD-binding FR-type" evidence="2">
    <location>
        <begin position="105"/>
        <end position="229"/>
    </location>
</feature>
<dbReference type="Pfam" id="PF08021">
    <property type="entry name" value="FAD_binding_9"/>
    <property type="match status" value="1"/>
</dbReference>
<reference evidence="3" key="1">
    <citation type="submission" date="2016-08" db="EMBL/GenBank/DDBJ databases">
        <authorList>
            <person name="Seilhamer J.J."/>
        </authorList>
    </citation>
    <scope>NUCLEOTIDE SEQUENCE</scope>
    <source>
        <strain evidence="3">86</strain>
    </source>
</reference>
<name>A0A212LLQ3_9HYPH</name>
<dbReference type="PROSITE" id="PS51384">
    <property type="entry name" value="FAD_FR"/>
    <property type="match status" value="1"/>
</dbReference>
<dbReference type="InterPro" id="IPR013113">
    <property type="entry name" value="SIP_FAD-bd"/>
</dbReference>
<dbReference type="Gene3D" id="2.40.30.10">
    <property type="entry name" value="Translation factors"/>
    <property type="match status" value="1"/>
</dbReference>
<comment type="similarity">
    <text evidence="1">Belongs to the SIP oxidoreductase family.</text>
</comment>
<dbReference type="PANTHER" id="PTHR30157:SF0">
    <property type="entry name" value="NADPH-DEPENDENT FERRIC-CHELATE REDUCTASE"/>
    <property type="match status" value="1"/>
</dbReference>
<proteinExistence type="inferred from homology"/>
<dbReference type="InterPro" id="IPR039261">
    <property type="entry name" value="FNR_nucleotide-bd"/>
</dbReference>
<dbReference type="RefSeq" id="WP_288198135.1">
    <property type="nucleotide sequence ID" value="NZ_LT608334.1"/>
</dbReference>
<accession>A0A212LLQ3</accession>
<sequence length="365" mass="39566">MTRLVANATAAAAHPEAVIAEVCEHFSDHEARIDRDGNAYVVTFPFGTGRLDAQGGTIVIQAEADDITGLYYMRMAIAGHVKELAGPSMPNIVWTGDGQDIRTPPNFRMVRVLRVKDLTGSLRRVTFAGEDIARFATDDALHVGLLIPPPGSLLLPPTVGADGLLVWPEGTDRPAIRRYTIRSCDASAGTLDVDFVLHADAGPGSAFAARAREGDVIGVAGPMGGSIRPDKDWYLLAGDETALPAIARILEFLPAEKRGIALIEVDDARSEIELRNNTAIEVTWVHRRGGDHETASPLAEAVRRVRFPDDLSAAYAWVGCEFADFKAIRSFLRSEVRLPKDQHLVVAYWRKGQADDPTSSAAHDE</sequence>
<dbReference type="GO" id="GO:0016491">
    <property type="term" value="F:oxidoreductase activity"/>
    <property type="evidence" value="ECO:0007669"/>
    <property type="project" value="InterPro"/>
</dbReference>
<dbReference type="SUPFAM" id="SSF63380">
    <property type="entry name" value="Riboflavin synthase domain-like"/>
    <property type="match status" value="1"/>
</dbReference>
<dbReference type="Pfam" id="PF09981">
    <property type="entry name" value="DUF2218"/>
    <property type="match status" value="1"/>
</dbReference>
<dbReference type="InterPro" id="IPR014543">
    <property type="entry name" value="UCP028291"/>
</dbReference>
<dbReference type="InterPro" id="IPR017938">
    <property type="entry name" value="Riboflavin_synthase-like_b-brl"/>
</dbReference>
<dbReference type="Gene3D" id="3.40.50.80">
    <property type="entry name" value="Nucleotide-binding domain of ferredoxin-NADP reductase (FNR) module"/>
    <property type="match status" value="1"/>
</dbReference>
<dbReference type="CDD" id="cd06193">
    <property type="entry name" value="siderophore_interacting"/>
    <property type="match status" value="1"/>
</dbReference>